<organism evidence="1 2">
    <name type="scientific">Dokdonia ponticola</name>
    <dbReference type="NCBI Taxonomy" id="2041041"/>
    <lineage>
        <taxon>Bacteria</taxon>
        <taxon>Pseudomonadati</taxon>
        <taxon>Bacteroidota</taxon>
        <taxon>Flavobacteriia</taxon>
        <taxon>Flavobacteriales</taxon>
        <taxon>Flavobacteriaceae</taxon>
        <taxon>Dokdonia</taxon>
    </lineage>
</organism>
<reference evidence="2" key="1">
    <citation type="journal article" date="2019" name="Int. J. Syst. Evol. Microbiol.">
        <title>The Global Catalogue of Microorganisms (GCM) 10K type strain sequencing project: providing services to taxonomists for standard genome sequencing and annotation.</title>
        <authorList>
            <consortium name="The Broad Institute Genomics Platform"/>
            <consortium name="The Broad Institute Genome Sequencing Center for Infectious Disease"/>
            <person name="Wu L."/>
            <person name="Ma J."/>
        </authorList>
    </citation>
    <scope>NUCLEOTIDE SEQUENCE [LARGE SCALE GENOMIC DNA]</scope>
    <source>
        <strain evidence="2">YJ-61-S</strain>
    </source>
</reference>
<dbReference type="RefSeq" id="WP_379982508.1">
    <property type="nucleotide sequence ID" value="NZ_JBHSFV010000019.1"/>
</dbReference>
<protein>
    <submittedName>
        <fullName evidence="1">Class I lanthipeptide</fullName>
    </submittedName>
</protein>
<accession>A0ABV9I234</accession>
<evidence type="ECO:0000313" key="1">
    <source>
        <dbReference type="EMBL" id="MFC4636374.1"/>
    </source>
</evidence>
<comment type="caution">
    <text evidence="1">The sequence shown here is derived from an EMBL/GenBank/DDBJ whole genome shotgun (WGS) entry which is preliminary data.</text>
</comment>
<dbReference type="EMBL" id="JBHSFV010000019">
    <property type="protein sequence ID" value="MFC4636374.1"/>
    <property type="molecule type" value="Genomic_DNA"/>
</dbReference>
<gene>
    <name evidence="1" type="ORF">ACFO3O_20880</name>
</gene>
<name>A0ABV9I234_9FLAO</name>
<evidence type="ECO:0000313" key="2">
    <source>
        <dbReference type="Proteomes" id="UP001596043"/>
    </source>
</evidence>
<dbReference type="Proteomes" id="UP001596043">
    <property type="component" value="Unassembled WGS sequence"/>
</dbReference>
<sequence length="56" mass="5946">MKKKHLTSLTLHKKTISQLTATRVQGGFGPPFAEEGTNDTACQGNLTITICPISGC</sequence>
<dbReference type="InterPro" id="IPR058238">
    <property type="entry name" value="Lant_leader_dom"/>
</dbReference>
<keyword evidence="2" id="KW-1185">Reference proteome</keyword>
<proteinExistence type="predicted"/>
<dbReference type="NCBIfam" id="NF038153">
    <property type="entry name" value="lant_leader_L1a"/>
    <property type="match status" value="1"/>
</dbReference>